<evidence type="ECO:0000313" key="2">
    <source>
        <dbReference type="Proteomes" id="UP000652761"/>
    </source>
</evidence>
<evidence type="ECO:0000313" key="1">
    <source>
        <dbReference type="EMBL" id="MQL80498.1"/>
    </source>
</evidence>
<comment type="caution">
    <text evidence="1">The sequence shown here is derived from an EMBL/GenBank/DDBJ whole genome shotgun (WGS) entry which is preliminary data.</text>
</comment>
<dbReference type="EMBL" id="NMUH01000511">
    <property type="protein sequence ID" value="MQL80498.1"/>
    <property type="molecule type" value="Genomic_DNA"/>
</dbReference>
<accession>A0A843UA76</accession>
<gene>
    <name evidence="1" type="ORF">Taro_012940</name>
</gene>
<reference evidence="1" key="1">
    <citation type="submission" date="2017-07" db="EMBL/GenBank/DDBJ databases">
        <title>Taro Niue Genome Assembly and Annotation.</title>
        <authorList>
            <person name="Atibalentja N."/>
            <person name="Keating K."/>
            <person name="Fields C.J."/>
        </authorList>
    </citation>
    <scope>NUCLEOTIDE SEQUENCE</scope>
    <source>
        <strain evidence="1">Niue_2</strain>
        <tissue evidence="1">Leaf</tissue>
    </source>
</reference>
<keyword evidence="2" id="KW-1185">Reference proteome</keyword>
<proteinExistence type="predicted"/>
<sequence length="232" mass="25528">MQNAGWGRRLRLAAISTSFGALAILHATTANWFVSNICVCVCAQFVNMGWVLGCRVYQLDLKDKSKQEEPSKRSKMICHECQGISRIRFECPVFLKKHNKVKAKKPKAMVATWSDSDESSSIVEVVQEKQDVVCGLMALEEETPEVYTDFVMVVSTRPLLRSQLTGLHGSVNTGSSSVDTRSSSQKTCLAVLDSVSTLPEVVSTLVTLPREPILPVWDSVLTHSEVVSTHSG</sequence>
<dbReference type="Proteomes" id="UP000652761">
    <property type="component" value="Unassembled WGS sequence"/>
</dbReference>
<dbReference type="AlphaFoldDB" id="A0A843UA76"/>
<protein>
    <submittedName>
        <fullName evidence="1">Uncharacterized protein</fullName>
    </submittedName>
</protein>
<organism evidence="1 2">
    <name type="scientific">Colocasia esculenta</name>
    <name type="common">Wild taro</name>
    <name type="synonym">Arum esculentum</name>
    <dbReference type="NCBI Taxonomy" id="4460"/>
    <lineage>
        <taxon>Eukaryota</taxon>
        <taxon>Viridiplantae</taxon>
        <taxon>Streptophyta</taxon>
        <taxon>Embryophyta</taxon>
        <taxon>Tracheophyta</taxon>
        <taxon>Spermatophyta</taxon>
        <taxon>Magnoliopsida</taxon>
        <taxon>Liliopsida</taxon>
        <taxon>Araceae</taxon>
        <taxon>Aroideae</taxon>
        <taxon>Colocasieae</taxon>
        <taxon>Colocasia</taxon>
    </lineage>
</organism>
<name>A0A843UA76_COLES</name>